<feature type="region of interest" description="Disordered" evidence="5">
    <location>
        <begin position="420"/>
        <end position="466"/>
    </location>
</feature>
<keyword evidence="3 4" id="KW-0443">Lipid metabolism</keyword>
<name>A0AA39Y0N6_9PEZI</name>
<dbReference type="Gene3D" id="3.40.1090.10">
    <property type="entry name" value="Cytosolic phospholipase A2 catalytic domain"/>
    <property type="match status" value="1"/>
</dbReference>
<keyword evidence="7" id="KW-0808">Transferase</keyword>
<protein>
    <submittedName>
        <fullName evidence="7">Acyl transferase/acyl hydrolase/lysophospholipase</fullName>
    </submittedName>
</protein>
<evidence type="ECO:0000256" key="4">
    <source>
        <dbReference type="PROSITE-ProRule" id="PRU01161"/>
    </source>
</evidence>
<evidence type="ECO:0000256" key="5">
    <source>
        <dbReference type="SAM" id="MobiDB-lite"/>
    </source>
</evidence>
<dbReference type="GO" id="GO:0019369">
    <property type="term" value="P:arachidonate metabolic process"/>
    <property type="evidence" value="ECO:0007669"/>
    <property type="project" value="TreeGrafter"/>
</dbReference>
<accession>A0AA39Y0N6</accession>
<comment type="caution">
    <text evidence="7">The sequence shown here is derived from an EMBL/GenBank/DDBJ whole genome shotgun (WGS) entry which is preliminary data.</text>
</comment>
<evidence type="ECO:0000256" key="2">
    <source>
        <dbReference type="ARBA" id="ARBA00022963"/>
    </source>
</evidence>
<dbReference type="GO" id="GO:0016740">
    <property type="term" value="F:transferase activity"/>
    <property type="evidence" value="ECO:0007669"/>
    <property type="project" value="UniProtKB-KW"/>
</dbReference>
<dbReference type="InterPro" id="IPR016035">
    <property type="entry name" value="Acyl_Trfase/lysoPLipase"/>
</dbReference>
<feature type="compositionally biased region" description="Polar residues" evidence="5">
    <location>
        <begin position="421"/>
        <end position="432"/>
    </location>
</feature>
<dbReference type="GO" id="GO:0016042">
    <property type="term" value="P:lipid catabolic process"/>
    <property type="evidence" value="ECO:0007669"/>
    <property type="project" value="UniProtKB-UniRule"/>
</dbReference>
<proteinExistence type="predicted"/>
<dbReference type="Pfam" id="PF01734">
    <property type="entry name" value="Patatin"/>
    <property type="match status" value="1"/>
</dbReference>
<feature type="short sequence motif" description="GXGXXG" evidence="4">
    <location>
        <begin position="27"/>
        <end position="32"/>
    </location>
</feature>
<sequence>MLEFPTATSSDLAPGNSRPWRILSLDGGGVRGLAELLILERIFTTMESVVASELGDAVRPLIPSDFFDLIGGTSTGGLIALLLGRLKMSVPEAVATFRSLSQHIFPSSRGNWFAKRMALATAKTYYDASVLEAELRKILETRTGDPEARMIEEDNPACRVFVCATRMHTTSSVLLRTYTPRDPGQANHSVKIWQAARATSAAPPLFEPITIEDCGLTLLDGAFRLNNPINETLSEACDIDPDREYGCVISIGTGVADVPSLENSRFLLKVARACVQISLDCEEVAAKFVKGPTGRRIHESGRYFRFNVPRRLHAVGIDDWEKHEAVQEYVETYLETMGQQLDKCARTLLSLSGYPVAQYAPTAPPSTASRLPPSHPPDHASWDKANKLLETATISHLSLGGVTTSNVSISSFPYIPPLPMTPSQGQGTPSILSGTTYAATPSSSSPGTPLTKASTPSSLSSMNSPSNSLPSAVSTALASGSHHLALKQYNVAFDQFKLAISQLKPLPTTSEAVISALVAAHLGVSDALVQAACAKQKNAPKAMAHLRSAEQSVTRALGCAKMSTEGIYMKQVELGFVVIAIMKAELESESGVMDAVQAGCLQGKIDELVEGIGGSDEGVILKRKAEAWRGRLKVKHGGLVELVGSEGGKFAELPGG</sequence>
<dbReference type="GO" id="GO:0046486">
    <property type="term" value="P:glycerolipid metabolic process"/>
    <property type="evidence" value="ECO:0007669"/>
    <property type="project" value="UniProtKB-ARBA"/>
</dbReference>
<feature type="domain" description="PNPLA" evidence="6">
    <location>
        <begin position="23"/>
        <end position="233"/>
    </location>
</feature>
<dbReference type="SUPFAM" id="SSF52151">
    <property type="entry name" value="FabD/lysophospholipase-like"/>
    <property type="match status" value="1"/>
</dbReference>
<keyword evidence="8" id="KW-1185">Reference proteome</keyword>
<dbReference type="AlphaFoldDB" id="A0AA39Y0N6"/>
<dbReference type="PANTHER" id="PTHR24185:SF1">
    <property type="entry name" value="CALCIUM-INDEPENDENT PHOSPHOLIPASE A2-GAMMA"/>
    <property type="match status" value="1"/>
</dbReference>
<evidence type="ECO:0000313" key="8">
    <source>
        <dbReference type="Proteomes" id="UP001174936"/>
    </source>
</evidence>
<dbReference type="PROSITE" id="PS51635">
    <property type="entry name" value="PNPLA"/>
    <property type="match status" value="1"/>
</dbReference>
<feature type="compositionally biased region" description="Low complexity" evidence="5">
    <location>
        <begin position="433"/>
        <end position="466"/>
    </location>
</feature>
<feature type="short sequence motif" description="GXSXG" evidence="4">
    <location>
        <begin position="72"/>
        <end position="76"/>
    </location>
</feature>
<evidence type="ECO:0000256" key="3">
    <source>
        <dbReference type="ARBA" id="ARBA00023098"/>
    </source>
</evidence>
<evidence type="ECO:0000256" key="1">
    <source>
        <dbReference type="ARBA" id="ARBA00022801"/>
    </source>
</evidence>
<dbReference type="GO" id="GO:0047499">
    <property type="term" value="F:calcium-independent phospholipase A2 activity"/>
    <property type="evidence" value="ECO:0007669"/>
    <property type="project" value="TreeGrafter"/>
</dbReference>
<dbReference type="Proteomes" id="UP001174936">
    <property type="component" value="Unassembled WGS sequence"/>
</dbReference>
<dbReference type="EMBL" id="JAULSV010000005">
    <property type="protein sequence ID" value="KAK0643728.1"/>
    <property type="molecule type" value="Genomic_DNA"/>
</dbReference>
<dbReference type="CDD" id="cd07216">
    <property type="entry name" value="Pat17_PNPLA8_PNPLA9_like3"/>
    <property type="match status" value="1"/>
</dbReference>
<evidence type="ECO:0000313" key="7">
    <source>
        <dbReference type="EMBL" id="KAK0643728.1"/>
    </source>
</evidence>
<feature type="active site" description="Proton acceptor" evidence="4">
    <location>
        <position position="220"/>
    </location>
</feature>
<feature type="active site" description="Nucleophile" evidence="4">
    <location>
        <position position="74"/>
    </location>
</feature>
<dbReference type="PANTHER" id="PTHR24185">
    <property type="entry name" value="CALCIUM-INDEPENDENT PHOSPHOLIPASE A2-GAMMA"/>
    <property type="match status" value="1"/>
</dbReference>
<organism evidence="7 8">
    <name type="scientific">Cercophora newfieldiana</name>
    <dbReference type="NCBI Taxonomy" id="92897"/>
    <lineage>
        <taxon>Eukaryota</taxon>
        <taxon>Fungi</taxon>
        <taxon>Dikarya</taxon>
        <taxon>Ascomycota</taxon>
        <taxon>Pezizomycotina</taxon>
        <taxon>Sordariomycetes</taxon>
        <taxon>Sordariomycetidae</taxon>
        <taxon>Sordariales</taxon>
        <taxon>Lasiosphaeriaceae</taxon>
        <taxon>Cercophora</taxon>
    </lineage>
</organism>
<keyword evidence="1 4" id="KW-0378">Hydrolase</keyword>
<feature type="region of interest" description="Disordered" evidence="5">
    <location>
        <begin position="362"/>
        <end position="382"/>
    </location>
</feature>
<feature type="short sequence motif" description="DGA/G" evidence="4">
    <location>
        <begin position="220"/>
        <end position="222"/>
    </location>
</feature>
<reference evidence="7" key="1">
    <citation type="submission" date="2023-06" db="EMBL/GenBank/DDBJ databases">
        <title>Genome-scale phylogeny and comparative genomics of the fungal order Sordariales.</title>
        <authorList>
            <consortium name="Lawrence Berkeley National Laboratory"/>
            <person name="Hensen N."/>
            <person name="Bonometti L."/>
            <person name="Westerberg I."/>
            <person name="Brannstrom I.O."/>
            <person name="Guillou S."/>
            <person name="Cros-Aarteil S."/>
            <person name="Calhoun S."/>
            <person name="Haridas S."/>
            <person name="Kuo A."/>
            <person name="Mondo S."/>
            <person name="Pangilinan J."/>
            <person name="Riley R."/>
            <person name="Labutti K."/>
            <person name="Andreopoulos B."/>
            <person name="Lipzen A."/>
            <person name="Chen C."/>
            <person name="Yanf M."/>
            <person name="Daum C."/>
            <person name="Ng V."/>
            <person name="Clum A."/>
            <person name="Steindorff A."/>
            <person name="Ohm R."/>
            <person name="Martin F."/>
            <person name="Silar P."/>
            <person name="Natvig D."/>
            <person name="Lalanne C."/>
            <person name="Gautier V."/>
            <person name="Ament-Velasquez S.L."/>
            <person name="Kruys A."/>
            <person name="Hutchinson M.I."/>
            <person name="Powell A.J."/>
            <person name="Barry K."/>
            <person name="Miller A.N."/>
            <person name="Grigoriev I.V."/>
            <person name="Debuchy R."/>
            <person name="Gladieux P."/>
            <person name="Thoren M.H."/>
            <person name="Johannesson H."/>
        </authorList>
    </citation>
    <scope>NUCLEOTIDE SEQUENCE</scope>
    <source>
        <strain evidence="7">SMH2532-1</strain>
    </source>
</reference>
<evidence type="ECO:0000259" key="6">
    <source>
        <dbReference type="PROSITE" id="PS51635"/>
    </source>
</evidence>
<gene>
    <name evidence="7" type="ORF">B0T16DRAFT_459840</name>
</gene>
<dbReference type="InterPro" id="IPR002641">
    <property type="entry name" value="PNPLA_dom"/>
</dbReference>
<dbReference type="GO" id="GO:0016020">
    <property type="term" value="C:membrane"/>
    <property type="evidence" value="ECO:0007669"/>
    <property type="project" value="TreeGrafter"/>
</dbReference>
<keyword evidence="2 4" id="KW-0442">Lipid degradation</keyword>